<organism evidence="2 3">
    <name type="scientific">Sphagnum jensenii</name>
    <dbReference type="NCBI Taxonomy" id="128206"/>
    <lineage>
        <taxon>Eukaryota</taxon>
        <taxon>Viridiplantae</taxon>
        <taxon>Streptophyta</taxon>
        <taxon>Embryophyta</taxon>
        <taxon>Bryophyta</taxon>
        <taxon>Sphagnophytina</taxon>
        <taxon>Sphagnopsida</taxon>
        <taxon>Sphagnales</taxon>
        <taxon>Sphagnaceae</taxon>
        <taxon>Sphagnum</taxon>
    </lineage>
</organism>
<feature type="compositionally biased region" description="Polar residues" evidence="1">
    <location>
        <begin position="255"/>
        <end position="265"/>
    </location>
</feature>
<feature type="region of interest" description="Disordered" evidence="1">
    <location>
        <begin position="173"/>
        <end position="383"/>
    </location>
</feature>
<feature type="compositionally biased region" description="Acidic residues" evidence="1">
    <location>
        <begin position="242"/>
        <end position="252"/>
    </location>
</feature>
<gene>
    <name evidence="2" type="ORF">CSSPJE1EN2_LOCUS25927</name>
</gene>
<feature type="region of interest" description="Disordered" evidence="1">
    <location>
        <begin position="423"/>
        <end position="466"/>
    </location>
</feature>
<dbReference type="EMBL" id="CAXHBF010000366">
    <property type="protein sequence ID" value="CAK9855995.1"/>
    <property type="molecule type" value="Genomic_DNA"/>
</dbReference>
<feature type="compositionally biased region" description="Low complexity" evidence="1">
    <location>
        <begin position="212"/>
        <end position="228"/>
    </location>
</feature>
<feature type="compositionally biased region" description="Basic and acidic residues" evidence="1">
    <location>
        <begin position="193"/>
        <end position="211"/>
    </location>
</feature>
<feature type="region of interest" description="Disordered" evidence="1">
    <location>
        <begin position="1"/>
        <end position="129"/>
    </location>
</feature>
<feature type="region of interest" description="Disordered" evidence="1">
    <location>
        <begin position="538"/>
        <end position="562"/>
    </location>
</feature>
<evidence type="ECO:0000313" key="2">
    <source>
        <dbReference type="EMBL" id="CAK9855995.1"/>
    </source>
</evidence>
<protein>
    <submittedName>
        <fullName evidence="2">Uncharacterized protein</fullName>
    </submittedName>
</protein>
<name>A0ABP0ZZ48_9BRYO</name>
<keyword evidence="3" id="KW-1185">Reference proteome</keyword>
<evidence type="ECO:0000313" key="3">
    <source>
        <dbReference type="Proteomes" id="UP001497522"/>
    </source>
</evidence>
<accession>A0ABP0ZZ48</accession>
<evidence type="ECO:0000256" key="1">
    <source>
        <dbReference type="SAM" id="MobiDB-lite"/>
    </source>
</evidence>
<dbReference type="Proteomes" id="UP001497522">
    <property type="component" value="Unassembled WGS sequence"/>
</dbReference>
<comment type="caution">
    <text evidence="2">The sequence shown here is derived from an EMBL/GenBank/DDBJ whole genome shotgun (WGS) entry which is preliminary data.</text>
</comment>
<feature type="compositionally biased region" description="Basic residues" evidence="1">
    <location>
        <begin position="1"/>
        <end position="10"/>
    </location>
</feature>
<proteinExistence type="predicted"/>
<sequence length="779" mass="84526">MPSGPRKRKAAAAAANGRKQSSSPERDAGSEEDNTASTSNNNNNNNRGSPQSSNKKLLSLEIEANEGMRESAADDQTNFQTEEWVRVSDFDVGTPTSITQEPQEEDYDAAAAAATGDQEDDSSSSFGDFLQGLDRFADWETISSRDALGGPSSSLSDNWKKLLLVDQQGAADESIIAGSSSPERTFTLPYEVADERSRSEDVPAEQQKSDPESSMQPQESSEDSISITSDEEAHNPSTQQQQEDEDEDEDDDRSSSIVEITSSQAEQDEEEEEEHGSLVEVPYPEEQGDEEEEDKVSSIVEVSSRPELDDDNYSSSGIGDLVSLEDEENDDDQDGSVVVVVASIADPEDEDDRTFSCPESSISEEPNDDDDEAHHHHLSSPPLTASVLEKLSIENHQAMAMISVAEEINGSEAEQFISSQLLQEAQGNNSAEEPEETAPPLEQEETTHVPDELLDDTADSDKELLYQRKQQEEEIFAEEVENIGKLIAESLVEEPPLMMSAVLDTVVTKEEMMLLDPLKCGEVEDLQPVAIEETGCKPFEEEGNEPDSQNRAPPLHDDDDGAEMRISEKSGAEEEEGQAAEQNWNDAAAVEDDGEQQESAAMTEETLPIDPGAKPEVSVVVVVVGNTQPDALLAAKDKEEVHSIMSSLSANDAAESIVMPTEKEDNQVKARNLPSRDLPRSSLAEEEPNGCTAIASFFGKGFSMSGPGGPPIYLLQFISLQKSTEEQGRSMEHWEGARDWAGCCKAQGQGRYQNDGTTPPEVAAEVVPPTSGCALIQGP</sequence>
<feature type="compositionally biased region" description="Acidic residues" evidence="1">
    <location>
        <begin position="323"/>
        <end position="334"/>
    </location>
</feature>
<feature type="region of interest" description="Disordered" evidence="1">
    <location>
        <begin position="590"/>
        <end position="611"/>
    </location>
</feature>
<reference evidence="2" key="1">
    <citation type="submission" date="2024-03" db="EMBL/GenBank/DDBJ databases">
        <authorList>
            <consortium name="ELIXIR-Norway"/>
            <consortium name="Elixir Norway"/>
        </authorList>
    </citation>
    <scope>NUCLEOTIDE SEQUENCE</scope>
</reference>
<feature type="compositionally biased region" description="Low complexity" evidence="1">
    <location>
        <begin position="35"/>
        <end position="54"/>
    </location>
</feature>